<protein>
    <recommendedName>
        <fullName evidence="5">OmpR/PhoB-type domain-containing protein</fullName>
    </recommendedName>
</protein>
<dbReference type="InterPro" id="IPR016032">
    <property type="entry name" value="Sig_transdc_resp-reg_C-effctor"/>
</dbReference>
<dbReference type="SUPFAM" id="SSF46894">
    <property type="entry name" value="C-terminal effector domain of the bipartite response regulators"/>
    <property type="match status" value="1"/>
</dbReference>
<keyword evidence="9" id="KW-1185">Reference proteome</keyword>
<gene>
    <name evidence="7" type="ORF">I583_02772</name>
    <name evidence="6" type="ORF">UAW_01806</name>
</gene>
<dbReference type="PROSITE" id="PS51755">
    <property type="entry name" value="OMPR_PHOB"/>
    <property type="match status" value="1"/>
</dbReference>
<name>R2SUZ7_9ENTE</name>
<comment type="caution">
    <text evidence="6">The sequence shown here is derived from an EMBL/GenBank/DDBJ whole genome shotgun (WGS) entry which is preliminary data.</text>
</comment>
<evidence type="ECO:0000313" key="6">
    <source>
        <dbReference type="EMBL" id="EOH96641.1"/>
    </source>
</evidence>
<dbReference type="PATRIC" id="fig|1158608.3.peg.1783"/>
<evidence type="ECO:0000313" key="8">
    <source>
        <dbReference type="Proteomes" id="UP000013858"/>
    </source>
</evidence>
<dbReference type="InterPro" id="IPR036388">
    <property type="entry name" value="WH-like_DNA-bd_sf"/>
</dbReference>
<accession>R2SUZ7</accession>
<dbReference type="GO" id="GO:0006355">
    <property type="term" value="P:regulation of DNA-templated transcription"/>
    <property type="evidence" value="ECO:0007669"/>
    <property type="project" value="InterPro"/>
</dbReference>
<reference evidence="7 9" key="2">
    <citation type="submission" date="2013-03" db="EMBL/GenBank/DDBJ databases">
        <title>The Genome Sequence of Enterococcus haemoperoxidus BAA-382 (PacBio/Illumina hybrid assembly).</title>
        <authorList>
            <consortium name="The Broad Institute Genomics Platform"/>
            <consortium name="The Broad Institute Genome Sequencing Center for Infectious Disease"/>
            <person name="Earl A."/>
            <person name="Russ C."/>
            <person name="Gilmore M."/>
            <person name="Surin D."/>
            <person name="Walker B."/>
            <person name="Young S."/>
            <person name="Zeng Q."/>
            <person name="Gargeya S."/>
            <person name="Fitzgerald M."/>
            <person name="Haas B."/>
            <person name="Abouelleil A."/>
            <person name="Allen A.W."/>
            <person name="Alvarado L."/>
            <person name="Arachchi H.M."/>
            <person name="Berlin A.M."/>
            <person name="Chapman S.B."/>
            <person name="Gainer-Dewar J."/>
            <person name="Goldberg J."/>
            <person name="Griggs A."/>
            <person name="Gujja S."/>
            <person name="Hansen M."/>
            <person name="Howarth C."/>
            <person name="Imamovic A."/>
            <person name="Ireland A."/>
            <person name="Larimer J."/>
            <person name="McCowan C."/>
            <person name="Murphy C."/>
            <person name="Pearson M."/>
            <person name="Poon T.W."/>
            <person name="Priest M."/>
            <person name="Roberts A."/>
            <person name="Saif S."/>
            <person name="Shea T."/>
            <person name="Sisk P."/>
            <person name="Sykes S."/>
            <person name="Wortman J."/>
            <person name="Nusbaum C."/>
            <person name="Birren B."/>
        </authorList>
    </citation>
    <scope>NUCLEOTIDE SEQUENCE [LARGE SCALE GENOMIC DNA]</scope>
    <source>
        <strain evidence="7 9">ATCC BAA-382</strain>
    </source>
</reference>
<dbReference type="AlphaFoldDB" id="R2SUZ7"/>
<dbReference type="EMBL" id="ASVY01000003">
    <property type="protein sequence ID" value="EOT60137.1"/>
    <property type="molecule type" value="Genomic_DNA"/>
</dbReference>
<dbReference type="CDD" id="cd00383">
    <property type="entry name" value="trans_reg_C"/>
    <property type="match status" value="1"/>
</dbReference>
<dbReference type="RefSeq" id="WP_010762008.1">
    <property type="nucleotide sequence ID" value="NZ_KB946316.1"/>
</dbReference>
<dbReference type="InterPro" id="IPR001867">
    <property type="entry name" value="OmpR/PhoB-type_DNA-bd"/>
</dbReference>
<dbReference type="GO" id="GO:0000160">
    <property type="term" value="P:phosphorelay signal transduction system"/>
    <property type="evidence" value="ECO:0007669"/>
    <property type="project" value="InterPro"/>
</dbReference>
<evidence type="ECO:0000256" key="2">
    <source>
        <dbReference type="ARBA" id="ARBA00023125"/>
    </source>
</evidence>
<feature type="domain" description="OmpR/PhoB-type" evidence="5">
    <location>
        <begin position="127"/>
        <end position="235"/>
    </location>
</feature>
<keyword evidence="3" id="KW-0804">Transcription</keyword>
<keyword evidence="1" id="KW-0805">Transcription regulation</keyword>
<dbReference type="Proteomes" id="UP000013858">
    <property type="component" value="Unassembled WGS sequence"/>
</dbReference>
<evidence type="ECO:0000259" key="5">
    <source>
        <dbReference type="PROSITE" id="PS51755"/>
    </source>
</evidence>
<dbReference type="Proteomes" id="UP000014197">
    <property type="component" value="Unassembled WGS sequence"/>
</dbReference>
<dbReference type="Pfam" id="PF00486">
    <property type="entry name" value="Trans_reg_C"/>
    <property type="match status" value="1"/>
</dbReference>
<organism evidence="6 8">
    <name type="scientific">Enterococcus haemoperoxidus ATCC BAA-382</name>
    <dbReference type="NCBI Taxonomy" id="1158608"/>
    <lineage>
        <taxon>Bacteria</taxon>
        <taxon>Bacillati</taxon>
        <taxon>Bacillota</taxon>
        <taxon>Bacilli</taxon>
        <taxon>Lactobacillales</taxon>
        <taxon>Enterococcaceae</taxon>
        <taxon>Enterococcus</taxon>
    </lineage>
</organism>
<reference evidence="6 8" key="1">
    <citation type="submission" date="2013-02" db="EMBL/GenBank/DDBJ databases">
        <title>The Genome Sequence of Enterococcus haemoperoxidus BAA-382.</title>
        <authorList>
            <consortium name="The Broad Institute Genome Sequencing Platform"/>
            <consortium name="The Broad Institute Genome Sequencing Center for Infectious Disease"/>
            <person name="Earl A.M."/>
            <person name="Gilmore M.S."/>
            <person name="Lebreton F."/>
            <person name="Walker B."/>
            <person name="Young S.K."/>
            <person name="Zeng Q."/>
            <person name="Gargeya S."/>
            <person name="Fitzgerald M."/>
            <person name="Haas B."/>
            <person name="Abouelleil A."/>
            <person name="Alvarado L."/>
            <person name="Arachchi H.M."/>
            <person name="Berlin A.M."/>
            <person name="Chapman S.B."/>
            <person name="Dewar J."/>
            <person name="Goldberg J."/>
            <person name="Griggs A."/>
            <person name="Gujja S."/>
            <person name="Hansen M."/>
            <person name="Howarth C."/>
            <person name="Imamovic A."/>
            <person name="Larimer J."/>
            <person name="McCowan C."/>
            <person name="Murphy C."/>
            <person name="Neiman D."/>
            <person name="Pearson M."/>
            <person name="Priest M."/>
            <person name="Roberts A."/>
            <person name="Saif S."/>
            <person name="Shea T."/>
            <person name="Sisk P."/>
            <person name="Sykes S."/>
            <person name="Wortman J."/>
            <person name="Nusbaum C."/>
            <person name="Birren B."/>
        </authorList>
    </citation>
    <scope>NUCLEOTIDE SEQUENCE [LARGE SCALE GENOMIC DNA]</scope>
    <source>
        <strain evidence="6 8">ATCC BAA-382</strain>
    </source>
</reference>
<dbReference type="STRING" id="155618.RV06_GL001611"/>
<dbReference type="Gene3D" id="1.10.10.10">
    <property type="entry name" value="Winged helix-like DNA-binding domain superfamily/Winged helix DNA-binding domain"/>
    <property type="match status" value="1"/>
</dbReference>
<feature type="DNA-binding region" description="OmpR/PhoB-type" evidence="4">
    <location>
        <begin position="127"/>
        <end position="235"/>
    </location>
</feature>
<dbReference type="OrthoDB" id="2195013at2"/>
<dbReference type="SMART" id="SM00862">
    <property type="entry name" value="Trans_reg_C"/>
    <property type="match status" value="1"/>
</dbReference>
<proteinExistence type="predicted"/>
<evidence type="ECO:0000313" key="9">
    <source>
        <dbReference type="Proteomes" id="UP000014197"/>
    </source>
</evidence>
<evidence type="ECO:0000256" key="4">
    <source>
        <dbReference type="PROSITE-ProRule" id="PRU01091"/>
    </source>
</evidence>
<dbReference type="eggNOG" id="COG0745">
    <property type="taxonomic scope" value="Bacteria"/>
</dbReference>
<keyword evidence="2 4" id="KW-0238">DNA-binding</keyword>
<evidence type="ECO:0000313" key="7">
    <source>
        <dbReference type="EMBL" id="EOT60137.1"/>
    </source>
</evidence>
<sequence>MYHLGVISNEEMDQQLVEAFQKYDLNLVSLDETDIIQKTSDFDGILIKEDANQEISTTCEWIMKIKENSGTFTWVISEVATSTIRQIYLKIGADATFDKSHFPSEVILFIRNNLQRQEANKMLDQQNSEPHVSNGRMPLLKINPINRSLILYTKDSDKKEVGLTKNEYKLMELLCSQPGKVFNYEEINENIWGTSYQPTYQVANIIFHVREKIKNASADSSIIKTIQAKGYMVKQ</sequence>
<dbReference type="EMBL" id="AJAR01000016">
    <property type="protein sequence ID" value="EOH96641.1"/>
    <property type="molecule type" value="Genomic_DNA"/>
</dbReference>
<evidence type="ECO:0000256" key="3">
    <source>
        <dbReference type="ARBA" id="ARBA00023163"/>
    </source>
</evidence>
<evidence type="ECO:0000256" key="1">
    <source>
        <dbReference type="ARBA" id="ARBA00023015"/>
    </source>
</evidence>
<dbReference type="GO" id="GO:0003677">
    <property type="term" value="F:DNA binding"/>
    <property type="evidence" value="ECO:0007669"/>
    <property type="project" value="UniProtKB-UniRule"/>
</dbReference>